<dbReference type="Proteomes" id="UP000199081">
    <property type="component" value="Unassembled WGS sequence"/>
</dbReference>
<keyword evidence="3" id="KW-1185">Reference proteome</keyword>
<dbReference type="InterPro" id="IPR050426">
    <property type="entry name" value="Glycosyltransferase_28"/>
</dbReference>
<dbReference type="PANTHER" id="PTHR48050:SF13">
    <property type="entry name" value="STEROL 3-BETA-GLUCOSYLTRANSFERASE UGT80A2"/>
    <property type="match status" value="1"/>
</dbReference>
<protein>
    <submittedName>
        <fullName evidence="2">Glycosyltransferase, MGT family</fullName>
    </submittedName>
</protein>
<dbReference type="CDD" id="cd03784">
    <property type="entry name" value="GT1_Gtf-like"/>
    <property type="match status" value="1"/>
</dbReference>
<dbReference type="Gene3D" id="3.40.50.2000">
    <property type="entry name" value="Glycogen Phosphorylase B"/>
    <property type="match status" value="2"/>
</dbReference>
<reference evidence="3" key="1">
    <citation type="submission" date="2016-10" db="EMBL/GenBank/DDBJ databases">
        <authorList>
            <person name="Varghese N."/>
            <person name="Submissions S."/>
        </authorList>
    </citation>
    <scope>NUCLEOTIDE SEQUENCE [LARGE SCALE GENOMIC DNA]</scope>
    <source>
        <strain evidence="3">DSM 19183</strain>
    </source>
</reference>
<evidence type="ECO:0000313" key="3">
    <source>
        <dbReference type="Proteomes" id="UP000199081"/>
    </source>
</evidence>
<evidence type="ECO:0000256" key="1">
    <source>
        <dbReference type="ARBA" id="ARBA00009995"/>
    </source>
</evidence>
<dbReference type="FunFam" id="3.40.50.2000:FF:000072">
    <property type="entry name" value="Glycosyl transferase"/>
    <property type="match status" value="1"/>
</dbReference>
<dbReference type="GO" id="GO:0016758">
    <property type="term" value="F:hexosyltransferase activity"/>
    <property type="evidence" value="ECO:0007669"/>
    <property type="project" value="UniProtKB-ARBA"/>
</dbReference>
<dbReference type="Pfam" id="PF00201">
    <property type="entry name" value="UDPGT"/>
    <property type="match status" value="1"/>
</dbReference>
<dbReference type="EMBL" id="FNZU01000015">
    <property type="protein sequence ID" value="SEL24079.1"/>
    <property type="molecule type" value="Genomic_DNA"/>
</dbReference>
<accession>A0A1H7NL74</accession>
<gene>
    <name evidence="2" type="ORF">SAMN04488099_11520</name>
</gene>
<dbReference type="SUPFAM" id="SSF53756">
    <property type="entry name" value="UDP-Glycosyltransferase/glycogen phosphorylase"/>
    <property type="match status" value="1"/>
</dbReference>
<dbReference type="PANTHER" id="PTHR48050">
    <property type="entry name" value="STEROL 3-BETA-GLUCOSYLTRANSFERASE"/>
    <property type="match status" value="1"/>
</dbReference>
<dbReference type="RefSeq" id="WP_170231044.1">
    <property type="nucleotide sequence ID" value="NZ_BJYC01000018.1"/>
</dbReference>
<dbReference type="AlphaFoldDB" id="A0A1H7NL74"/>
<dbReference type="InterPro" id="IPR002213">
    <property type="entry name" value="UDP_glucos_trans"/>
</dbReference>
<proteinExistence type="inferred from homology"/>
<dbReference type="GO" id="GO:0008194">
    <property type="term" value="F:UDP-glycosyltransferase activity"/>
    <property type="evidence" value="ECO:0007669"/>
    <property type="project" value="InterPro"/>
</dbReference>
<organism evidence="2 3">
    <name type="scientific">Alkalibacterium pelagium</name>
    <dbReference type="NCBI Taxonomy" id="426702"/>
    <lineage>
        <taxon>Bacteria</taxon>
        <taxon>Bacillati</taxon>
        <taxon>Bacillota</taxon>
        <taxon>Bacilli</taxon>
        <taxon>Lactobacillales</taxon>
        <taxon>Carnobacteriaceae</taxon>
        <taxon>Alkalibacterium</taxon>
    </lineage>
</organism>
<keyword evidence="2" id="KW-0808">Transferase</keyword>
<sequence>MTDTSFKFLFVNLPYSGHINPTTQLVQYLTGAGHTVDYIVDSSFKDLIIESGARHIPYDDYDPEWSEPHRYAKAFEQAYKTAERVGKSGNYDCLIFEAYFIFGYKLSKELDLPTVRLFSTFAFNHDVLDTIKETGGPQLAFMDDKNPLYKLLVKYFEDKKDMMVTTDVFDEMAEGIQDLNIVYTSKSFQPRSEDFPDDYFLFVGPAIDDDQSDDTPDMPYDEMDQPIIYVAMGSMLPRFAKKIYQNCIDAFTDSDSSLILSVGYDFEESDFDHVSENIYIYSKVPQVDVLKHTDAFITHGGMNSVNEGLYFGVPMVVHPFLNDQPLIAEQLKELNTAKEMNLRKSEPDEIRETVLNLLDDEDLLQAAADQKETMQALGGNEKAGKAILDMLRKHSK</sequence>
<evidence type="ECO:0000313" key="2">
    <source>
        <dbReference type="EMBL" id="SEL24079.1"/>
    </source>
</evidence>
<name>A0A1H7NL74_9LACT</name>
<dbReference type="GO" id="GO:0017000">
    <property type="term" value="P:antibiotic biosynthetic process"/>
    <property type="evidence" value="ECO:0007669"/>
    <property type="project" value="UniProtKB-ARBA"/>
</dbReference>
<dbReference type="STRING" id="426702.SAMN04488099_11520"/>
<comment type="similarity">
    <text evidence="1">Belongs to the UDP-glycosyltransferase family.</text>
</comment>